<keyword evidence="7" id="KW-0812">Transmembrane</keyword>
<dbReference type="EMBL" id="JBAMIC010000002">
    <property type="protein sequence ID" value="KAK7111841.1"/>
    <property type="molecule type" value="Genomic_DNA"/>
</dbReference>
<evidence type="ECO:0000259" key="9">
    <source>
        <dbReference type="PROSITE" id="PS50268"/>
    </source>
</evidence>
<dbReference type="GO" id="GO:0008013">
    <property type="term" value="F:beta-catenin binding"/>
    <property type="evidence" value="ECO:0007669"/>
    <property type="project" value="TreeGrafter"/>
</dbReference>
<dbReference type="PANTHER" id="PTHR24027">
    <property type="entry name" value="CADHERIN-23"/>
    <property type="match status" value="1"/>
</dbReference>
<dbReference type="Proteomes" id="UP001374579">
    <property type="component" value="Unassembled WGS sequence"/>
</dbReference>
<evidence type="ECO:0000313" key="10">
    <source>
        <dbReference type="EMBL" id="KAK7111841.1"/>
    </source>
</evidence>
<name>A0AAN9GL10_9CAEN</name>
<evidence type="ECO:0000313" key="11">
    <source>
        <dbReference type="Proteomes" id="UP001374579"/>
    </source>
</evidence>
<feature type="compositionally biased region" description="Polar residues" evidence="6">
    <location>
        <begin position="456"/>
        <end position="471"/>
    </location>
</feature>
<feature type="region of interest" description="Disordered" evidence="6">
    <location>
        <begin position="512"/>
        <end position="562"/>
    </location>
</feature>
<proteinExistence type="predicted"/>
<reference evidence="10 11" key="1">
    <citation type="submission" date="2024-02" db="EMBL/GenBank/DDBJ databases">
        <title>Chromosome-scale genome assembly of the rough periwinkle Littorina saxatilis.</title>
        <authorList>
            <person name="De Jode A."/>
            <person name="Faria R."/>
            <person name="Formenti G."/>
            <person name="Sims Y."/>
            <person name="Smith T.P."/>
            <person name="Tracey A."/>
            <person name="Wood J.M.D."/>
            <person name="Zagrodzka Z.B."/>
            <person name="Johannesson K."/>
            <person name="Butlin R.K."/>
            <person name="Leder E.H."/>
        </authorList>
    </citation>
    <scope>NUCLEOTIDE SEQUENCE [LARGE SCALE GENOMIC DNA]</scope>
    <source>
        <strain evidence="10">Snail1</strain>
        <tissue evidence="10">Muscle</tissue>
    </source>
</reference>
<keyword evidence="7" id="KW-1133">Transmembrane helix</keyword>
<dbReference type="Pfam" id="PF00028">
    <property type="entry name" value="Cadherin"/>
    <property type="match status" value="1"/>
</dbReference>
<evidence type="ECO:0000256" key="3">
    <source>
        <dbReference type="ARBA" id="ARBA00022837"/>
    </source>
</evidence>
<dbReference type="SUPFAM" id="SSF49313">
    <property type="entry name" value="Cadherin-like"/>
    <property type="match status" value="2"/>
</dbReference>
<feature type="domain" description="Cadherin" evidence="9">
    <location>
        <begin position="298"/>
        <end position="385"/>
    </location>
</feature>
<dbReference type="GO" id="GO:0016342">
    <property type="term" value="C:catenin complex"/>
    <property type="evidence" value="ECO:0007669"/>
    <property type="project" value="TreeGrafter"/>
</dbReference>
<dbReference type="GO" id="GO:0007156">
    <property type="term" value="P:homophilic cell adhesion via plasma membrane adhesion molecules"/>
    <property type="evidence" value="ECO:0007669"/>
    <property type="project" value="InterPro"/>
</dbReference>
<feature type="compositionally biased region" description="Basic and acidic residues" evidence="6">
    <location>
        <begin position="445"/>
        <end position="454"/>
    </location>
</feature>
<evidence type="ECO:0000256" key="6">
    <source>
        <dbReference type="SAM" id="MobiDB-lite"/>
    </source>
</evidence>
<dbReference type="SMART" id="SM00112">
    <property type="entry name" value="CA"/>
    <property type="match status" value="2"/>
</dbReference>
<keyword evidence="3 5" id="KW-0106">Calcium</keyword>
<feature type="region of interest" description="Disordered" evidence="6">
    <location>
        <begin position="645"/>
        <end position="675"/>
    </location>
</feature>
<evidence type="ECO:0000256" key="5">
    <source>
        <dbReference type="PROSITE-ProRule" id="PRU00043"/>
    </source>
</evidence>
<dbReference type="Gene3D" id="2.60.40.60">
    <property type="entry name" value="Cadherins"/>
    <property type="match status" value="2"/>
</dbReference>
<feature type="transmembrane region" description="Helical" evidence="7">
    <location>
        <begin position="400"/>
        <end position="425"/>
    </location>
</feature>
<keyword evidence="8" id="KW-0732">Signal</keyword>
<feature type="compositionally biased region" description="Basic residues" evidence="6">
    <location>
        <begin position="662"/>
        <end position="671"/>
    </location>
</feature>
<comment type="subcellular location">
    <subcellularLocation>
        <location evidence="1">Membrane</location>
    </subcellularLocation>
</comment>
<feature type="domain" description="Cadherin" evidence="9">
    <location>
        <begin position="150"/>
        <end position="263"/>
    </location>
</feature>
<organism evidence="10 11">
    <name type="scientific">Littorina saxatilis</name>
    <dbReference type="NCBI Taxonomy" id="31220"/>
    <lineage>
        <taxon>Eukaryota</taxon>
        <taxon>Metazoa</taxon>
        <taxon>Spiralia</taxon>
        <taxon>Lophotrochozoa</taxon>
        <taxon>Mollusca</taxon>
        <taxon>Gastropoda</taxon>
        <taxon>Caenogastropoda</taxon>
        <taxon>Littorinimorpha</taxon>
        <taxon>Littorinoidea</taxon>
        <taxon>Littorinidae</taxon>
        <taxon>Littorina</taxon>
    </lineage>
</organism>
<dbReference type="GO" id="GO:0005509">
    <property type="term" value="F:calcium ion binding"/>
    <property type="evidence" value="ECO:0007669"/>
    <property type="project" value="UniProtKB-UniRule"/>
</dbReference>
<feature type="chain" id="PRO_5042961494" description="Cadherin domain-containing protein" evidence="8">
    <location>
        <begin position="22"/>
        <end position="736"/>
    </location>
</feature>
<evidence type="ECO:0000256" key="1">
    <source>
        <dbReference type="ARBA" id="ARBA00004370"/>
    </source>
</evidence>
<protein>
    <recommendedName>
        <fullName evidence="9">Cadherin domain-containing protein</fullName>
    </recommendedName>
</protein>
<evidence type="ECO:0000256" key="7">
    <source>
        <dbReference type="SAM" id="Phobius"/>
    </source>
</evidence>
<dbReference type="PRINTS" id="PR00205">
    <property type="entry name" value="CADHERIN"/>
</dbReference>
<keyword evidence="11" id="KW-1185">Reference proteome</keyword>
<keyword evidence="2" id="KW-0677">Repeat</keyword>
<dbReference type="GO" id="GO:0016477">
    <property type="term" value="P:cell migration"/>
    <property type="evidence" value="ECO:0007669"/>
    <property type="project" value="TreeGrafter"/>
</dbReference>
<keyword evidence="4 7" id="KW-0472">Membrane</keyword>
<accession>A0AAN9GL10</accession>
<dbReference type="PANTHER" id="PTHR24027:SF442">
    <property type="entry name" value="PROTOCADHERIN-15 ISOFORM X1"/>
    <property type="match status" value="1"/>
</dbReference>
<sequence>MGAAQIATLALLLCLPYLSESCGTQIFDIARVLETDNPGIVLGNMTAEENITWTKKLDIIDLPTPSNPLQLNGMRAWLEDAVIINRSLGSDNHSIVLHKVLDLEFFFTRWGVKLSNLRYLLTCKTEGQPETTYEFFVSITAVNEFAPEFIGAPFNVSISEDAWTETFVMRLRDNATDKDVVTSSESDIHEFSMRSTTDKDWFKMDDKQNGEIRVGHELNFEAFDSAESAFLEYNITVWDTGRWNSTSTITIYILDADDQDPVFFYPGCTPPVCVIDTYTCEVTYNFTGLVTNTMPAAIMARDNDTLGYNVTYSLKAGPQNPSFRNYLTIDPQTGVLSVLKRLEVYQGRQIVLTVTATEVSEKRHSNDIPMIVTVTYPNTYVTTTFKTGASTEDKSSADTVVIAVVVLSVFVLLAFLGMGALLVYIKKRPDKPIYPADFLEDEKVIEGEDDDAKRGGSSNTDSGQWSMNGVPSPSHHAGSTAPSHTIIPVNAEQQQHNGQVLVNGHVVANGQVPPAQFRKARGASAKGGRRSMSARSEVSSSGEARSRLSIADIHPQEDSQAEEETVQQIYQQQNAQNMMMAHENMQQSAILNGNAQNGTGALVHAQMHGNGHVPQHGENGVLHEEEEDEEEDVLNSGVRVISSRRLAPLSAPAGNPRMSAKLPKRSRSSRKERREQKLARLRAEQFDGTKVYPMSADPSFFTEGNKQKVKLSSRKKKNLTLDPRLLMVVDNDYAEI</sequence>
<dbReference type="AlphaFoldDB" id="A0AAN9GL10"/>
<feature type="region of interest" description="Disordered" evidence="6">
    <location>
        <begin position="445"/>
        <end position="483"/>
    </location>
</feature>
<dbReference type="InterPro" id="IPR002126">
    <property type="entry name" value="Cadherin-like_dom"/>
</dbReference>
<evidence type="ECO:0000256" key="8">
    <source>
        <dbReference type="SAM" id="SignalP"/>
    </source>
</evidence>
<dbReference type="InterPro" id="IPR015919">
    <property type="entry name" value="Cadherin-like_sf"/>
</dbReference>
<comment type="caution">
    <text evidence="10">The sequence shown here is derived from an EMBL/GenBank/DDBJ whole genome shotgun (WGS) entry which is preliminary data.</text>
</comment>
<dbReference type="CDD" id="cd11304">
    <property type="entry name" value="Cadherin_repeat"/>
    <property type="match status" value="2"/>
</dbReference>
<evidence type="ECO:0000256" key="4">
    <source>
        <dbReference type="ARBA" id="ARBA00023136"/>
    </source>
</evidence>
<dbReference type="PROSITE" id="PS50268">
    <property type="entry name" value="CADHERIN_2"/>
    <property type="match status" value="2"/>
</dbReference>
<dbReference type="GO" id="GO:0045296">
    <property type="term" value="F:cadherin binding"/>
    <property type="evidence" value="ECO:0007669"/>
    <property type="project" value="TreeGrafter"/>
</dbReference>
<gene>
    <name evidence="10" type="ORF">V1264_011408</name>
</gene>
<evidence type="ECO:0000256" key="2">
    <source>
        <dbReference type="ARBA" id="ARBA00022737"/>
    </source>
</evidence>
<feature type="compositionally biased region" description="Low complexity" evidence="6">
    <location>
        <begin position="530"/>
        <end position="543"/>
    </location>
</feature>
<feature type="signal peptide" evidence="8">
    <location>
        <begin position="1"/>
        <end position="21"/>
    </location>
</feature>
<dbReference type="InterPro" id="IPR039808">
    <property type="entry name" value="Cadherin"/>
</dbReference>